<protein>
    <recommendedName>
        <fullName evidence="4">DUF2946 domain-containing protein</fullName>
    </recommendedName>
</protein>
<evidence type="ECO:0000313" key="3">
    <source>
        <dbReference type="Proteomes" id="UP000078263"/>
    </source>
</evidence>
<dbReference type="AlphaFoldDB" id="A0A192D437"/>
<evidence type="ECO:0008006" key="4">
    <source>
        <dbReference type="Google" id="ProtNLM"/>
    </source>
</evidence>
<keyword evidence="1" id="KW-1133">Transmembrane helix</keyword>
<feature type="transmembrane region" description="Helical" evidence="1">
    <location>
        <begin position="98"/>
        <end position="117"/>
    </location>
</feature>
<organism evidence="2 3">
    <name type="scientific">Erythrobacter neustonensis</name>
    <dbReference type="NCBI Taxonomy" id="1112"/>
    <lineage>
        <taxon>Bacteria</taxon>
        <taxon>Pseudomonadati</taxon>
        <taxon>Pseudomonadota</taxon>
        <taxon>Alphaproteobacteria</taxon>
        <taxon>Sphingomonadales</taxon>
        <taxon>Erythrobacteraceae</taxon>
        <taxon>Erythrobacter/Porphyrobacter group</taxon>
        <taxon>Erythrobacter</taxon>
    </lineage>
</organism>
<dbReference type="InterPro" id="IPR021333">
    <property type="entry name" value="DUF2946"/>
</dbReference>
<evidence type="ECO:0000313" key="2">
    <source>
        <dbReference type="EMBL" id="ANK12672.1"/>
    </source>
</evidence>
<dbReference type="EMBL" id="CP016033">
    <property type="protein sequence ID" value="ANK12672.1"/>
    <property type="molecule type" value="Genomic_DNA"/>
</dbReference>
<proteinExistence type="predicted"/>
<gene>
    <name evidence="2" type="ORF">A9D12_06620</name>
</gene>
<evidence type="ECO:0000256" key="1">
    <source>
        <dbReference type="SAM" id="Phobius"/>
    </source>
</evidence>
<dbReference type="Pfam" id="PF11162">
    <property type="entry name" value="DUF2946"/>
    <property type="match status" value="1"/>
</dbReference>
<dbReference type="OrthoDB" id="7391830at2"/>
<reference evidence="2 3" key="1">
    <citation type="submission" date="2016-05" db="EMBL/GenBank/DDBJ databases">
        <title>Compelete Genome Sequence of Bacteriochlorophyll-Synthesizing Bacterium Porphyrobacter neustonensis DSM 9434.</title>
        <authorList>
            <person name="Shi X.-L."/>
            <person name="Wu Y.-H."/>
            <person name="Cheng H."/>
            <person name="Xu L."/>
            <person name="Zhang X.-Q."/>
            <person name="Wang C.-S."/>
            <person name="Xu X.-W."/>
        </authorList>
    </citation>
    <scope>NUCLEOTIDE SEQUENCE [LARGE SCALE GENOMIC DNA]</scope>
    <source>
        <strain evidence="2 3">DSM 9434</strain>
    </source>
</reference>
<dbReference type="KEGG" id="pns:A9D12_06620"/>
<keyword evidence="1" id="KW-0472">Membrane</keyword>
<sequence>MPSLRALTHKYARLALVLVVLALAVKALVPAGYMISSTGERFLTVTICADASGTPKQMRIAIPDKDETGSDHSEAADKSQPCAFSGLGHAALGGADPVLLAAALAFILLVGFAPLRAPPARDISFLRPPLRGPPSLSV</sequence>
<keyword evidence="1" id="KW-0812">Transmembrane</keyword>
<dbReference type="STRING" id="1112.A9D12_06620"/>
<dbReference type="Proteomes" id="UP000078263">
    <property type="component" value="Chromosome"/>
</dbReference>
<accession>A0A192D437</accession>
<keyword evidence="3" id="KW-1185">Reference proteome</keyword>
<name>A0A192D437_9SPHN</name>